<gene>
    <name evidence="9" type="ORF">AAG570_004390</name>
</gene>
<dbReference type="PANTHER" id="PTHR24270">
    <property type="entry name" value="LOW-DENSITY LIPOPROTEIN RECEPTOR-RELATED"/>
    <property type="match status" value="1"/>
</dbReference>
<dbReference type="Proteomes" id="UP001558652">
    <property type="component" value="Unassembled WGS sequence"/>
</dbReference>
<evidence type="ECO:0000313" key="10">
    <source>
        <dbReference type="Proteomes" id="UP001558652"/>
    </source>
</evidence>
<comment type="caution">
    <text evidence="8">Lacks conserved residue(s) required for the propagation of feature annotation.</text>
</comment>
<organism evidence="9 10">
    <name type="scientific">Ranatra chinensis</name>
    <dbReference type="NCBI Taxonomy" id="642074"/>
    <lineage>
        <taxon>Eukaryota</taxon>
        <taxon>Metazoa</taxon>
        <taxon>Ecdysozoa</taxon>
        <taxon>Arthropoda</taxon>
        <taxon>Hexapoda</taxon>
        <taxon>Insecta</taxon>
        <taxon>Pterygota</taxon>
        <taxon>Neoptera</taxon>
        <taxon>Paraneoptera</taxon>
        <taxon>Hemiptera</taxon>
        <taxon>Heteroptera</taxon>
        <taxon>Panheteroptera</taxon>
        <taxon>Nepomorpha</taxon>
        <taxon>Nepidae</taxon>
        <taxon>Ranatrinae</taxon>
        <taxon>Ranatra</taxon>
    </lineage>
</organism>
<dbReference type="InterPro" id="IPR023415">
    <property type="entry name" value="LDLR_class-A_CS"/>
</dbReference>
<dbReference type="CDD" id="cd00112">
    <property type="entry name" value="LDLa"/>
    <property type="match status" value="4"/>
</dbReference>
<dbReference type="SMART" id="SM00192">
    <property type="entry name" value="LDLa"/>
    <property type="match status" value="4"/>
</dbReference>
<keyword evidence="4" id="KW-0677">Repeat</keyword>
<dbReference type="PROSITE" id="PS01209">
    <property type="entry name" value="LDLRA_1"/>
    <property type="match status" value="1"/>
</dbReference>
<dbReference type="GO" id="GO:0016192">
    <property type="term" value="P:vesicle-mediated transport"/>
    <property type="evidence" value="ECO:0007669"/>
    <property type="project" value="UniProtKB-ARBA"/>
</dbReference>
<comment type="caution">
    <text evidence="9">The sequence shown here is derived from an EMBL/GenBank/DDBJ whole genome shotgun (WGS) entry which is preliminary data.</text>
</comment>
<keyword evidence="5" id="KW-1133">Transmembrane helix</keyword>
<evidence type="ECO:0000256" key="4">
    <source>
        <dbReference type="ARBA" id="ARBA00022737"/>
    </source>
</evidence>
<dbReference type="GO" id="GO:0016020">
    <property type="term" value="C:membrane"/>
    <property type="evidence" value="ECO:0007669"/>
    <property type="project" value="UniProtKB-SubCell"/>
</dbReference>
<evidence type="ECO:0000313" key="9">
    <source>
        <dbReference type="EMBL" id="KAL1117062.1"/>
    </source>
</evidence>
<dbReference type="PANTHER" id="PTHR24270:SF62">
    <property type="entry name" value="LOW-DENSITY LIPOPROTEIN RECEPTOR-RELATED PROTEIN 2"/>
    <property type="match status" value="1"/>
</dbReference>
<dbReference type="Gene3D" id="4.10.400.10">
    <property type="entry name" value="Low-density Lipoprotein Receptor"/>
    <property type="match status" value="4"/>
</dbReference>
<name>A0ABD0Y0Q0_9HEMI</name>
<evidence type="ECO:0000256" key="8">
    <source>
        <dbReference type="PROSITE-ProRule" id="PRU00124"/>
    </source>
</evidence>
<evidence type="ECO:0000256" key="1">
    <source>
        <dbReference type="ARBA" id="ARBA00004167"/>
    </source>
</evidence>
<protein>
    <submittedName>
        <fullName evidence="9">Uncharacterized protein</fullName>
    </submittedName>
</protein>
<keyword evidence="10" id="KW-1185">Reference proteome</keyword>
<accession>A0ABD0Y0Q0</accession>
<dbReference type="EMBL" id="JBFDAA010000016">
    <property type="protein sequence ID" value="KAL1117062.1"/>
    <property type="molecule type" value="Genomic_DNA"/>
</dbReference>
<keyword evidence="3" id="KW-0812">Transmembrane</keyword>
<evidence type="ECO:0000256" key="7">
    <source>
        <dbReference type="ARBA" id="ARBA00023157"/>
    </source>
</evidence>
<keyword evidence="7" id="KW-1015">Disulfide bond</keyword>
<sequence>MASEGQNMFYRNKKQETTEIGVSCNQYQFACDNMCLAYYKKCDGYSDCSDSRDEAPSTCQNQVPNCSNEPCGCNMLPSNNLAAAPCIPVPESGATVAAMAPRHRVTVGNILAAVLFLWSVEVLSDSIKDIGLEPIDCSAQTVVFKCDSKCIPQIWTCDGQYDCDDHTDEGPFCKELEDKPCAEGYFRCGYICRPLFWRCDAVPDCPDGVDEEPQMCERHEKELNCTDVQFRCANRCITTEWVCDGDKDCPGGKDEHDDLCAKN</sequence>
<evidence type="ECO:0000256" key="2">
    <source>
        <dbReference type="ARBA" id="ARBA00004308"/>
    </source>
</evidence>
<comment type="subcellular location">
    <subcellularLocation>
        <location evidence="2">Endomembrane system</location>
    </subcellularLocation>
    <subcellularLocation>
        <location evidence="1">Membrane</location>
        <topology evidence="1">Single-pass membrane protein</topology>
    </subcellularLocation>
</comment>
<dbReference type="PROSITE" id="PS50068">
    <property type="entry name" value="LDLRA_2"/>
    <property type="match status" value="4"/>
</dbReference>
<evidence type="ECO:0000256" key="6">
    <source>
        <dbReference type="ARBA" id="ARBA00023136"/>
    </source>
</evidence>
<dbReference type="Pfam" id="PF00057">
    <property type="entry name" value="Ldl_recept_a"/>
    <property type="match status" value="2"/>
</dbReference>
<reference evidence="9 10" key="1">
    <citation type="submission" date="2024-07" db="EMBL/GenBank/DDBJ databases">
        <title>Chromosome-level genome assembly of the water stick insect Ranatra chinensis (Heteroptera: Nepidae).</title>
        <authorList>
            <person name="Liu X."/>
        </authorList>
    </citation>
    <scope>NUCLEOTIDE SEQUENCE [LARGE SCALE GENOMIC DNA]</scope>
    <source>
        <strain evidence="9">Cailab_2021Rc</strain>
        <tissue evidence="9">Muscle</tissue>
    </source>
</reference>
<dbReference type="GO" id="GO:0012505">
    <property type="term" value="C:endomembrane system"/>
    <property type="evidence" value="ECO:0007669"/>
    <property type="project" value="UniProtKB-SubCell"/>
</dbReference>
<keyword evidence="6" id="KW-0472">Membrane</keyword>
<dbReference type="PRINTS" id="PR00261">
    <property type="entry name" value="LDLRECEPTOR"/>
</dbReference>
<dbReference type="InterPro" id="IPR050685">
    <property type="entry name" value="LDLR"/>
</dbReference>
<dbReference type="SUPFAM" id="SSF57424">
    <property type="entry name" value="LDL receptor-like module"/>
    <property type="match status" value="4"/>
</dbReference>
<dbReference type="AlphaFoldDB" id="A0ABD0Y0Q0"/>
<evidence type="ECO:0000256" key="5">
    <source>
        <dbReference type="ARBA" id="ARBA00022989"/>
    </source>
</evidence>
<dbReference type="InterPro" id="IPR002172">
    <property type="entry name" value="LDrepeatLR_classA_rpt"/>
</dbReference>
<dbReference type="InterPro" id="IPR036055">
    <property type="entry name" value="LDL_receptor-like_sf"/>
</dbReference>
<evidence type="ECO:0000256" key="3">
    <source>
        <dbReference type="ARBA" id="ARBA00022692"/>
    </source>
</evidence>
<proteinExistence type="predicted"/>